<dbReference type="EMBL" id="CP036291">
    <property type="protein sequence ID" value="QDU89946.1"/>
    <property type="molecule type" value="Genomic_DNA"/>
</dbReference>
<feature type="transmembrane region" description="Helical" evidence="8">
    <location>
        <begin position="420"/>
        <end position="440"/>
    </location>
</feature>
<accession>A0A518DEQ3</accession>
<evidence type="ECO:0000256" key="6">
    <source>
        <dbReference type="ARBA" id="ARBA00023136"/>
    </source>
</evidence>
<dbReference type="InterPro" id="IPR002668">
    <property type="entry name" value="CNT_N_dom"/>
</dbReference>
<feature type="transmembrane region" description="Helical" evidence="8">
    <location>
        <begin position="100"/>
        <end position="121"/>
    </location>
</feature>
<feature type="transmembrane region" description="Helical" evidence="8">
    <location>
        <begin position="6"/>
        <end position="23"/>
    </location>
</feature>
<keyword evidence="3" id="KW-1003">Cell membrane</keyword>
<evidence type="ECO:0000256" key="1">
    <source>
        <dbReference type="ARBA" id="ARBA00004651"/>
    </source>
</evidence>
<keyword evidence="4 8" id="KW-0812">Transmembrane</keyword>
<organism evidence="12 13">
    <name type="scientific">Pirellulimonas nuda</name>
    <dbReference type="NCBI Taxonomy" id="2528009"/>
    <lineage>
        <taxon>Bacteria</taxon>
        <taxon>Pseudomonadati</taxon>
        <taxon>Planctomycetota</taxon>
        <taxon>Planctomycetia</taxon>
        <taxon>Pirellulales</taxon>
        <taxon>Lacipirellulaceae</taxon>
        <taxon>Pirellulimonas</taxon>
    </lineage>
</organism>
<dbReference type="OrthoDB" id="9766455at2"/>
<feature type="domain" description="Concentrative nucleoside transporter N-terminal" evidence="9">
    <location>
        <begin position="9"/>
        <end position="80"/>
    </location>
</feature>
<dbReference type="RefSeq" id="WP_145287472.1">
    <property type="nucleotide sequence ID" value="NZ_CP036291.1"/>
</dbReference>
<sequence length="441" mass="46782">MPPQLISFFGLFVMIGLAWLMSAHKTRVSWRVVIAGLALQFVFALLILKTQWGVYLFEQLGEVFNRLLLYIEEGASLMFSVNARQEDPELPPRFLLLRTFAFGVLPTIIVFSSLMSILYHLGIMQRVIGALAWVMRRTLGTSGAETLSAAANIFVGQTEAPLVIRPYVATMTMSELMVVMVGGFATIAGGVLAIYVQLLGPGYAGHLLTASVISAPAALLIAKVLQPEVDHPVTADPSRAGLVEEPTPAGPTASSEPETPKPEMPRAGNVLEAAAEGASSGMALALNVAAMLITFVALVAMLNGIVGWAGGRFGFTGDDAWTLQQGFGYGFAPLAWAMGIQWSECVAAGAMLGEKMVLNEFYAYLSLSNAVKQETLSPRTITILTYALCGFANFSSIGIQLGGIGGIAPQRRSDLAKLGLRAMLGGTLAAFMTACIAGILL</sequence>
<dbReference type="KEGG" id="pnd:Pla175_33430"/>
<dbReference type="InterPro" id="IPR011657">
    <property type="entry name" value="CNT_C_dom"/>
</dbReference>
<evidence type="ECO:0000259" key="9">
    <source>
        <dbReference type="Pfam" id="PF01773"/>
    </source>
</evidence>
<dbReference type="Proteomes" id="UP000317429">
    <property type="component" value="Chromosome"/>
</dbReference>
<feature type="transmembrane region" description="Helical" evidence="8">
    <location>
        <begin position="176"/>
        <end position="197"/>
    </location>
</feature>
<feature type="domain" description="Concentrative nucleoside transporter C-terminal" evidence="10">
    <location>
        <begin position="206"/>
        <end position="438"/>
    </location>
</feature>
<evidence type="ECO:0000256" key="7">
    <source>
        <dbReference type="SAM" id="MobiDB-lite"/>
    </source>
</evidence>
<comment type="subcellular location">
    <subcellularLocation>
        <location evidence="1">Cell membrane</location>
        <topology evidence="1">Multi-pass membrane protein</topology>
    </subcellularLocation>
</comment>
<dbReference type="PANTHER" id="PTHR10590">
    <property type="entry name" value="SODIUM/NUCLEOSIDE COTRANSPORTER"/>
    <property type="match status" value="1"/>
</dbReference>
<dbReference type="AlphaFoldDB" id="A0A518DEQ3"/>
<feature type="transmembrane region" description="Helical" evidence="8">
    <location>
        <begin position="284"/>
        <end position="309"/>
    </location>
</feature>
<protein>
    <submittedName>
        <fullName evidence="12">Nucleoside permease NupX</fullName>
    </submittedName>
</protein>
<keyword evidence="6 8" id="KW-0472">Membrane</keyword>
<feature type="region of interest" description="Disordered" evidence="7">
    <location>
        <begin position="234"/>
        <end position="265"/>
    </location>
</feature>
<feature type="transmembrane region" description="Helical" evidence="8">
    <location>
        <begin position="30"/>
        <end position="48"/>
    </location>
</feature>
<dbReference type="GO" id="GO:0005886">
    <property type="term" value="C:plasma membrane"/>
    <property type="evidence" value="ECO:0007669"/>
    <property type="project" value="UniProtKB-SubCell"/>
</dbReference>
<keyword evidence="13" id="KW-1185">Reference proteome</keyword>
<evidence type="ECO:0000313" key="12">
    <source>
        <dbReference type="EMBL" id="QDU89946.1"/>
    </source>
</evidence>
<dbReference type="Pfam" id="PF07670">
    <property type="entry name" value="Gate"/>
    <property type="match status" value="1"/>
</dbReference>
<proteinExistence type="inferred from homology"/>
<dbReference type="Pfam" id="PF01773">
    <property type="entry name" value="Nucleos_tra2_N"/>
    <property type="match status" value="1"/>
</dbReference>
<name>A0A518DEQ3_9BACT</name>
<feature type="domain" description="Nucleoside transporter/FeoB GTPase Gate" evidence="11">
    <location>
        <begin position="102"/>
        <end position="201"/>
    </location>
</feature>
<feature type="transmembrane region" description="Helical" evidence="8">
    <location>
        <begin position="203"/>
        <end position="222"/>
    </location>
</feature>
<evidence type="ECO:0000256" key="3">
    <source>
        <dbReference type="ARBA" id="ARBA00022475"/>
    </source>
</evidence>
<dbReference type="Pfam" id="PF07662">
    <property type="entry name" value="Nucleos_tra2_C"/>
    <property type="match status" value="1"/>
</dbReference>
<gene>
    <name evidence="12" type="primary">nupX</name>
    <name evidence="12" type="ORF">Pla175_33430</name>
</gene>
<evidence type="ECO:0000259" key="11">
    <source>
        <dbReference type="Pfam" id="PF07670"/>
    </source>
</evidence>
<evidence type="ECO:0000256" key="4">
    <source>
        <dbReference type="ARBA" id="ARBA00022692"/>
    </source>
</evidence>
<feature type="transmembrane region" description="Helical" evidence="8">
    <location>
        <begin position="383"/>
        <end position="408"/>
    </location>
</feature>
<evidence type="ECO:0000313" key="13">
    <source>
        <dbReference type="Proteomes" id="UP000317429"/>
    </source>
</evidence>
<comment type="similarity">
    <text evidence="2">Belongs to the concentrative nucleoside transporter (CNT) (TC 2.A.41) family.</text>
</comment>
<dbReference type="GO" id="GO:0005337">
    <property type="term" value="F:nucleoside transmembrane transporter activity"/>
    <property type="evidence" value="ECO:0007669"/>
    <property type="project" value="InterPro"/>
</dbReference>
<evidence type="ECO:0000256" key="5">
    <source>
        <dbReference type="ARBA" id="ARBA00022989"/>
    </source>
</evidence>
<dbReference type="PANTHER" id="PTHR10590:SF4">
    <property type="entry name" value="SOLUTE CARRIER FAMILY 28 MEMBER 3"/>
    <property type="match status" value="1"/>
</dbReference>
<dbReference type="GO" id="GO:0015293">
    <property type="term" value="F:symporter activity"/>
    <property type="evidence" value="ECO:0007669"/>
    <property type="project" value="TreeGrafter"/>
</dbReference>
<evidence type="ECO:0000256" key="8">
    <source>
        <dbReference type="SAM" id="Phobius"/>
    </source>
</evidence>
<keyword evidence="5 8" id="KW-1133">Transmembrane helix</keyword>
<reference evidence="12 13" key="1">
    <citation type="submission" date="2019-02" db="EMBL/GenBank/DDBJ databases">
        <title>Deep-cultivation of Planctomycetes and their phenomic and genomic characterization uncovers novel biology.</title>
        <authorList>
            <person name="Wiegand S."/>
            <person name="Jogler M."/>
            <person name="Boedeker C."/>
            <person name="Pinto D."/>
            <person name="Vollmers J."/>
            <person name="Rivas-Marin E."/>
            <person name="Kohn T."/>
            <person name="Peeters S.H."/>
            <person name="Heuer A."/>
            <person name="Rast P."/>
            <person name="Oberbeckmann S."/>
            <person name="Bunk B."/>
            <person name="Jeske O."/>
            <person name="Meyerdierks A."/>
            <person name="Storesund J.E."/>
            <person name="Kallscheuer N."/>
            <person name="Luecker S."/>
            <person name="Lage O.M."/>
            <person name="Pohl T."/>
            <person name="Merkel B.J."/>
            <person name="Hornburger P."/>
            <person name="Mueller R.-W."/>
            <person name="Bruemmer F."/>
            <person name="Labrenz M."/>
            <person name="Spormann A.M."/>
            <person name="Op den Camp H."/>
            <person name="Overmann J."/>
            <person name="Amann R."/>
            <person name="Jetten M.S.M."/>
            <person name="Mascher T."/>
            <person name="Medema M.H."/>
            <person name="Devos D.P."/>
            <person name="Kaster A.-K."/>
            <person name="Ovreas L."/>
            <person name="Rohde M."/>
            <person name="Galperin M.Y."/>
            <person name="Jogler C."/>
        </authorList>
    </citation>
    <scope>NUCLEOTIDE SEQUENCE [LARGE SCALE GENOMIC DNA]</scope>
    <source>
        <strain evidence="12 13">Pla175</strain>
    </source>
</reference>
<dbReference type="InterPro" id="IPR008276">
    <property type="entry name" value="C_nuclsd_transpt"/>
</dbReference>
<evidence type="ECO:0000259" key="10">
    <source>
        <dbReference type="Pfam" id="PF07662"/>
    </source>
</evidence>
<evidence type="ECO:0000256" key="2">
    <source>
        <dbReference type="ARBA" id="ARBA00009033"/>
    </source>
</evidence>
<dbReference type="InterPro" id="IPR011642">
    <property type="entry name" value="Gate_dom"/>
</dbReference>